<dbReference type="PANTHER" id="PTHR11409:SF39">
    <property type="entry name" value="ADENOSINE DEAMINASE 2"/>
    <property type="match status" value="1"/>
</dbReference>
<dbReference type="InterPro" id="IPR006330">
    <property type="entry name" value="Ado/ade_deaminase"/>
</dbReference>
<evidence type="ECO:0000256" key="1">
    <source>
        <dbReference type="ARBA" id="ARBA00001947"/>
    </source>
</evidence>
<dbReference type="PROSITE" id="PS00485">
    <property type="entry name" value="A_DEAMINASE"/>
    <property type="match status" value="1"/>
</dbReference>
<evidence type="ECO:0000313" key="7">
    <source>
        <dbReference type="EMBL" id="MFD2415719.1"/>
    </source>
</evidence>
<keyword evidence="4" id="KW-0378">Hydrolase</keyword>
<evidence type="ECO:0000256" key="2">
    <source>
        <dbReference type="ARBA" id="ARBA00006676"/>
    </source>
</evidence>
<comment type="similarity">
    <text evidence="2">Belongs to the metallo-dependent hydrolases superfamily. Adenosine and AMP deaminases family.</text>
</comment>
<evidence type="ECO:0000313" key="8">
    <source>
        <dbReference type="Proteomes" id="UP001597417"/>
    </source>
</evidence>
<evidence type="ECO:0000256" key="5">
    <source>
        <dbReference type="ARBA" id="ARBA00022833"/>
    </source>
</evidence>
<dbReference type="InterPro" id="IPR001365">
    <property type="entry name" value="A_deaminase_dom"/>
</dbReference>
<keyword evidence="3" id="KW-0479">Metal-binding</keyword>
<dbReference type="RefSeq" id="WP_378261764.1">
    <property type="nucleotide sequence ID" value="NZ_JBHUKR010000004.1"/>
</dbReference>
<dbReference type="Pfam" id="PF00962">
    <property type="entry name" value="A_deaminase"/>
    <property type="match status" value="1"/>
</dbReference>
<comment type="caution">
    <text evidence="7">The sequence shown here is derived from an EMBL/GenBank/DDBJ whole genome shotgun (WGS) entry which is preliminary data.</text>
</comment>
<comment type="cofactor">
    <cofactor evidence="1">
        <name>Zn(2+)</name>
        <dbReference type="ChEBI" id="CHEBI:29105"/>
    </cofactor>
</comment>
<keyword evidence="8" id="KW-1185">Reference proteome</keyword>
<protein>
    <recommendedName>
        <fullName evidence="6">Adenosine deaminase domain-containing protein</fullName>
    </recommendedName>
</protein>
<dbReference type="Proteomes" id="UP001597417">
    <property type="component" value="Unassembled WGS sequence"/>
</dbReference>
<dbReference type="EMBL" id="JBHUKR010000004">
    <property type="protein sequence ID" value="MFD2415719.1"/>
    <property type="molecule type" value="Genomic_DNA"/>
</dbReference>
<dbReference type="InterPro" id="IPR032466">
    <property type="entry name" value="Metal_Hydrolase"/>
</dbReference>
<proteinExistence type="inferred from homology"/>
<dbReference type="InterPro" id="IPR006650">
    <property type="entry name" value="A/AMP_deam_AS"/>
</dbReference>
<dbReference type="PANTHER" id="PTHR11409">
    <property type="entry name" value="ADENOSINE DEAMINASE"/>
    <property type="match status" value="1"/>
</dbReference>
<organism evidence="7 8">
    <name type="scientific">Amycolatopsis pigmentata</name>
    <dbReference type="NCBI Taxonomy" id="450801"/>
    <lineage>
        <taxon>Bacteria</taxon>
        <taxon>Bacillati</taxon>
        <taxon>Actinomycetota</taxon>
        <taxon>Actinomycetes</taxon>
        <taxon>Pseudonocardiales</taxon>
        <taxon>Pseudonocardiaceae</taxon>
        <taxon>Amycolatopsis</taxon>
    </lineage>
</organism>
<keyword evidence="5" id="KW-0862">Zinc</keyword>
<sequence>MYSLLHCHFESALRALALVKPGRLQCVRAIYDSRSYRCATPAERLTLLWQQVLSLTEGEDIFGEGTFRQIIRRLLDDARASRVEHIDLRVGPSTGRWRWMRSAADGLTIFREELSRYDGLTVSFLAGINMTKSEEQLDAIFDVLSDGEVADRIAGIDLNFLPGDLPKFNRYLHLIRGLQSSGLGVNIHLGELFDNDVSRYVLANIVPDRIGHGVLLLQDPALIDIVKSHGICLDMCPTSNTVLGVVNWKCESPARRALRLGIPVSINTDDPVLFGTNIEREIRLARLTDEERDSVVAYSRKFRYDES</sequence>
<accession>A0ABW5FL12</accession>
<dbReference type="SUPFAM" id="SSF51556">
    <property type="entry name" value="Metallo-dependent hydrolases"/>
    <property type="match status" value="1"/>
</dbReference>
<reference evidence="8" key="1">
    <citation type="journal article" date="2019" name="Int. J. Syst. Evol. Microbiol.">
        <title>The Global Catalogue of Microorganisms (GCM) 10K type strain sequencing project: providing services to taxonomists for standard genome sequencing and annotation.</title>
        <authorList>
            <consortium name="The Broad Institute Genomics Platform"/>
            <consortium name="The Broad Institute Genome Sequencing Center for Infectious Disease"/>
            <person name="Wu L."/>
            <person name="Ma J."/>
        </authorList>
    </citation>
    <scope>NUCLEOTIDE SEQUENCE [LARGE SCALE GENOMIC DNA]</scope>
    <source>
        <strain evidence="8">CGMCC 4.7645</strain>
    </source>
</reference>
<dbReference type="Gene3D" id="3.20.20.140">
    <property type="entry name" value="Metal-dependent hydrolases"/>
    <property type="match status" value="1"/>
</dbReference>
<feature type="domain" description="Adenosine deaminase" evidence="6">
    <location>
        <begin position="66"/>
        <end position="286"/>
    </location>
</feature>
<gene>
    <name evidence="7" type="ORF">ACFSXZ_05190</name>
</gene>
<evidence type="ECO:0000259" key="6">
    <source>
        <dbReference type="Pfam" id="PF00962"/>
    </source>
</evidence>
<evidence type="ECO:0000256" key="3">
    <source>
        <dbReference type="ARBA" id="ARBA00022723"/>
    </source>
</evidence>
<name>A0ABW5FL12_9PSEU</name>
<evidence type="ECO:0000256" key="4">
    <source>
        <dbReference type="ARBA" id="ARBA00022801"/>
    </source>
</evidence>